<evidence type="ECO:0000313" key="3">
    <source>
        <dbReference type="Proteomes" id="UP000267096"/>
    </source>
</evidence>
<keyword evidence="1" id="KW-1133">Transmembrane helix</keyword>
<name>A0A0M3JXU8_ANISI</name>
<reference evidence="4" key="1">
    <citation type="submission" date="2017-02" db="UniProtKB">
        <authorList>
            <consortium name="WormBaseParasite"/>
        </authorList>
    </citation>
    <scope>IDENTIFICATION</scope>
</reference>
<feature type="transmembrane region" description="Helical" evidence="1">
    <location>
        <begin position="6"/>
        <end position="25"/>
    </location>
</feature>
<proteinExistence type="predicted"/>
<dbReference type="AlphaFoldDB" id="A0A0M3JXU8"/>
<accession>A0A0M3JXU8</accession>
<reference evidence="2 3" key="2">
    <citation type="submission" date="2018-11" db="EMBL/GenBank/DDBJ databases">
        <authorList>
            <consortium name="Pathogen Informatics"/>
        </authorList>
    </citation>
    <scope>NUCLEOTIDE SEQUENCE [LARGE SCALE GENOMIC DNA]</scope>
</reference>
<organism evidence="4">
    <name type="scientific">Anisakis simplex</name>
    <name type="common">Herring worm</name>
    <dbReference type="NCBI Taxonomy" id="6269"/>
    <lineage>
        <taxon>Eukaryota</taxon>
        <taxon>Metazoa</taxon>
        <taxon>Ecdysozoa</taxon>
        <taxon>Nematoda</taxon>
        <taxon>Chromadorea</taxon>
        <taxon>Rhabditida</taxon>
        <taxon>Spirurina</taxon>
        <taxon>Ascaridomorpha</taxon>
        <taxon>Ascaridoidea</taxon>
        <taxon>Anisakidae</taxon>
        <taxon>Anisakis</taxon>
        <taxon>Anisakis simplex complex</taxon>
    </lineage>
</organism>
<dbReference type="OrthoDB" id="5833121at2759"/>
<evidence type="ECO:0000313" key="2">
    <source>
        <dbReference type="EMBL" id="VDK47856.1"/>
    </source>
</evidence>
<keyword evidence="1" id="KW-0472">Membrane</keyword>
<dbReference type="EMBL" id="UYRR01031225">
    <property type="protein sequence ID" value="VDK47856.1"/>
    <property type="molecule type" value="Genomic_DNA"/>
</dbReference>
<keyword evidence="3" id="KW-1185">Reference proteome</keyword>
<protein>
    <submittedName>
        <fullName evidence="4">NADH dehydrogenase [ubiquinone] 1 alpha subcomplex subunit 13</fullName>
    </submittedName>
</protein>
<gene>
    <name evidence="2" type="ORF">ASIM_LOCUS12655</name>
</gene>
<dbReference type="WBParaSite" id="ASIM_0001318901-mRNA-1">
    <property type="protein sequence ID" value="ASIM_0001318901-mRNA-1"/>
    <property type="gene ID" value="ASIM_0001318901"/>
</dbReference>
<evidence type="ECO:0000256" key="1">
    <source>
        <dbReference type="SAM" id="Phobius"/>
    </source>
</evidence>
<keyword evidence="1" id="KW-0812">Transmembrane</keyword>
<evidence type="ECO:0000313" key="4">
    <source>
        <dbReference type="WBParaSite" id="ASIM_0001318901-mRNA-1"/>
    </source>
</evidence>
<dbReference type="Proteomes" id="UP000267096">
    <property type="component" value="Unassembled WGS sequence"/>
</dbReference>
<sequence length="70" mass="8207">MVSSRTVKEIGVFGALIVAMHFAYYKIQMNESLVAKDQRQELFYMRWLKKKIPALKGIGIPEEDDHHKDR</sequence>